<evidence type="ECO:0000256" key="2">
    <source>
        <dbReference type="ARBA" id="ARBA00022475"/>
    </source>
</evidence>
<feature type="transmembrane region" description="Helical" evidence="6">
    <location>
        <begin position="50"/>
        <end position="70"/>
    </location>
</feature>
<keyword evidence="4 6" id="KW-1133">Transmembrane helix</keyword>
<protein>
    <submittedName>
        <fullName evidence="7">Putative cobalt ABC transporter CbiQ, permease subunit</fullName>
    </submittedName>
</protein>
<reference evidence="7 8" key="1">
    <citation type="submission" date="2016-02" db="EMBL/GenBank/DDBJ databases">
        <authorList>
            <consortium name="Pathogen Informatics"/>
        </authorList>
    </citation>
    <scope>NUCLEOTIDE SEQUENCE [LARGE SCALE GENOMIC DNA]</scope>
    <source>
        <strain evidence="7 8">RC20</strain>
    </source>
</reference>
<keyword evidence="8" id="KW-1185">Reference proteome</keyword>
<name>A0A128EN23_9BACT</name>
<proteinExistence type="predicted"/>
<evidence type="ECO:0000256" key="5">
    <source>
        <dbReference type="ARBA" id="ARBA00023136"/>
    </source>
</evidence>
<keyword evidence="3 6" id="KW-0812">Transmembrane</keyword>
<dbReference type="GO" id="GO:0005886">
    <property type="term" value="C:plasma membrane"/>
    <property type="evidence" value="ECO:0007669"/>
    <property type="project" value="UniProtKB-ARBA"/>
</dbReference>
<evidence type="ECO:0000313" key="8">
    <source>
        <dbReference type="Proteomes" id="UP000069632"/>
    </source>
</evidence>
<feature type="transmembrane region" description="Helical" evidence="6">
    <location>
        <begin position="6"/>
        <end position="38"/>
    </location>
</feature>
<sequence>MSKASFFLICFAFFSCFVAFLKVLNFTLFLPLIYMAILHYELLFNVFKKAFFLNIFAVIIALSVAIYGSLSDALLIFLRFNLIVCFGLLLFCKFDIFIISKAIADLKFSAKISSLFYFIARFIDGLKKDFVTIKKTLKARGFMPKTSLFTYKIYANLTGLLLISAFYKSKQLEKALIARSFSGQIYTIDKKNELGFKEAVLGVLVVFSFIYTIWRMS</sequence>
<feature type="transmembrane region" description="Helical" evidence="6">
    <location>
        <begin position="76"/>
        <end position="99"/>
    </location>
</feature>
<feature type="transmembrane region" description="Helical" evidence="6">
    <location>
        <begin position="194"/>
        <end position="214"/>
    </location>
</feature>
<organism evidence="7 8">
    <name type="scientific">Campylobacter geochelonis</name>
    <dbReference type="NCBI Taxonomy" id="1780362"/>
    <lineage>
        <taxon>Bacteria</taxon>
        <taxon>Pseudomonadati</taxon>
        <taxon>Campylobacterota</taxon>
        <taxon>Epsilonproteobacteria</taxon>
        <taxon>Campylobacterales</taxon>
        <taxon>Campylobacteraceae</taxon>
        <taxon>Campylobacter</taxon>
    </lineage>
</organism>
<evidence type="ECO:0000313" key="7">
    <source>
        <dbReference type="EMBL" id="CZE47214.1"/>
    </source>
</evidence>
<dbReference type="PANTHER" id="PTHR34857:SF2">
    <property type="entry name" value="SLL0384 PROTEIN"/>
    <property type="match status" value="1"/>
</dbReference>
<dbReference type="Proteomes" id="UP000069632">
    <property type="component" value="Unassembled WGS sequence"/>
</dbReference>
<keyword evidence="2" id="KW-1003">Cell membrane</keyword>
<dbReference type="Pfam" id="PF02361">
    <property type="entry name" value="CbiQ"/>
    <property type="match status" value="1"/>
</dbReference>
<dbReference type="CDD" id="cd16914">
    <property type="entry name" value="EcfT"/>
    <property type="match status" value="1"/>
</dbReference>
<dbReference type="InterPro" id="IPR003339">
    <property type="entry name" value="ABC/ECF_trnsptr_transmembrane"/>
</dbReference>
<keyword evidence="5 6" id="KW-0472">Membrane</keyword>
<dbReference type="PROSITE" id="PS51257">
    <property type="entry name" value="PROKAR_LIPOPROTEIN"/>
    <property type="match status" value="1"/>
</dbReference>
<evidence type="ECO:0000256" key="4">
    <source>
        <dbReference type="ARBA" id="ARBA00022989"/>
    </source>
</evidence>
<gene>
    <name evidence="7" type="ORF">ERS672216_00774</name>
</gene>
<dbReference type="EMBL" id="FIZP01000002">
    <property type="protein sequence ID" value="CZE47214.1"/>
    <property type="molecule type" value="Genomic_DNA"/>
</dbReference>
<evidence type="ECO:0000256" key="1">
    <source>
        <dbReference type="ARBA" id="ARBA00004141"/>
    </source>
</evidence>
<evidence type="ECO:0000256" key="6">
    <source>
        <dbReference type="SAM" id="Phobius"/>
    </source>
</evidence>
<dbReference type="PANTHER" id="PTHR34857">
    <property type="entry name" value="SLL0384 PROTEIN"/>
    <property type="match status" value="1"/>
</dbReference>
<accession>A0A128EN23</accession>
<comment type="subcellular location">
    <subcellularLocation>
        <location evidence="1">Membrane</location>
        <topology evidence="1">Multi-pass membrane protein</topology>
    </subcellularLocation>
</comment>
<dbReference type="RefSeq" id="WP_075493360.1">
    <property type="nucleotide sequence ID" value="NZ_CP053844.1"/>
</dbReference>
<dbReference type="InterPro" id="IPR051611">
    <property type="entry name" value="ECF_transporter_component"/>
</dbReference>
<dbReference type="AlphaFoldDB" id="A0A128EN23"/>
<evidence type="ECO:0000256" key="3">
    <source>
        <dbReference type="ARBA" id="ARBA00022692"/>
    </source>
</evidence>
<feature type="transmembrane region" description="Helical" evidence="6">
    <location>
        <begin position="148"/>
        <end position="167"/>
    </location>
</feature>